<keyword evidence="1" id="KW-0234">DNA repair</keyword>
<keyword evidence="1" id="KW-0227">DNA damage</keyword>
<dbReference type="GO" id="GO:0005524">
    <property type="term" value="F:ATP binding"/>
    <property type="evidence" value="ECO:0007669"/>
    <property type="project" value="UniProtKB-KW"/>
</dbReference>
<evidence type="ECO:0000313" key="3">
    <source>
        <dbReference type="EMBL" id="GFQ73845.1"/>
    </source>
</evidence>
<keyword evidence="1" id="KW-0233">DNA recombination</keyword>
<dbReference type="Proteomes" id="UP000887116">
    <property type="component" value="Unassembled WGS sequence"/>
</dbReference>
<keyword evidence="4" id="KW-1185">Reference proteome</keyword>
<dbReference type="GO" id="GO:0006310">
    <property type="term" value="P:DNA recombination"/>
    <property type="evidence" value="ECO:0007669"/>
    <property type="project" value="UniProtKB-KW"/>
</dbReference>
<evidence type="ECO:0000256" key="1">
    <source>
        <dbReference type="RuleBase" id="RU363044"/>
    </source>
</evidence>
<keyword evidence="1 3" id="KW-0347">Helicase</keyword>
<comment type="catalytic activity">
    <reaction evidence="1">
        <text>ATP + H2O = ADP + phosphate + H(+)</text>
        <dbReference type="Rhea" id="RHEA:13065"/>
        <dbReference type="ChEBI" id="CHEBI:15377"/>
        <dbReference type="ChEBI" id="CHEBI:15378"/>
        <dbReference type="ChEBI" id="CHEBI:30616"/>
        <dbReference type="ChEBI" id="CHEBI:43474"/>
        <dbReference type="ChEBI" id="CHEBI:456216"/>
        <dbReference type="EC" id="5.6.2.3"/>
    </reaction>
</comment>
<dbReference type="SUPFAM" id="SSF52540">
    <property type="entry name" value="P-loop containing nucleoside triphosphate hydrolases"/>
    <property type="match status" value="1"/>
</dbReference>
<keyword evidence="1" id="KW-0547">Nucleotide-binding</keyword>
<comment type="similarity">
    <text evidence="1">Belongs to the helicase family.</text>
</comment>
<protein>
    <recommendedName>
        <fullName evidence="1">ATP-dependent DNA helicase</fullName>
        <ecNumber evidence="1">5.6.2.3</ecNumber>
    </recommendedName>
</protein>
<dbReference type="AlphaFoldDB" id="A0A8X6IAS2"/>
<organism evidence="3 4">
    <name type="scientific">Trichonephila clavata</name>
    <name type="common">Joro spider</name>
    <name type="synonym">Nephila clavata</name>
    <dbReference type="NCBI Taxonomy" id="2740835"/>
    <lineage>
        <taxon>Eukaryota</taxon>
        <taxon>Metazoa</taxon>
        <taxon>Ecdysozoa</taxon>
        <taxon>Arthropoda</taxon>
        <taxon>Chelicerata</taxon>
        <taxon>Arachnida</taxon>
        <taxon>Araneae</taxon>
        <taxon>Araneomorphae</taxon>
        <taxon>Entelegynae</taxon>
        <taxon>Araneoidea</taxon>
        <taxon>Nephilidae</taxon>
        <taxon>Trichonephila</taxon>
    </lineage>
</organism>
<dbReference type="GO" id="GO:0000723">
    <property type="term" value="P:telomere maintenance"/>
    <property type="evidence" value="ECO:0007669"/>
    <property type="project" value="InterPro"/>
</dbReference>
<dbReference type="EC" id="5.6.2.3" evidence="1"/>
<dbReference type="GO" id="GO:0016787">
    <property type="term" value="F:hydrolase activity"/>
    <property type="evidence" value="ECO:0007669"/>
    <property type="project" value="UniProtKB-KW"/>
</dbReference>
<reference evidence="3" key="1">
    <citation type="submission" date="2020-07" db="EMBL/GenBank/DDBJ databases">
        <title>Multicomponent nature underlies the extraordinary mechanical properties of spider dragline silk.</title>
        <authorList>
            <person name="Kono N."/>
            <person name="Nakamura H."/>
            <person name="Mori M."/>
            <person name="Yoshida Y."/>
            <person name="Ohtoshi R."/>
            <person name="Malay A.D."/>
            <person name="Moran D.A.P."/>
            <person name="Tomita M."/>
            <person name="Numata K."/>
            <person name="Arakawa K."/>
        </authorList>
    </citation>
    <scope>NUCLEOTIDE SEQUENCE</scope>
</reference>
<proteinExistence type="inferred from homology"/>
<dbReference type="OrthoDB" id="6415621at2759"/>
<dbReference type="InterPro" id="IPR027417">
    <property type="entry name" value="P-loop_NTPase"/>
</dbReference>
<dbReference type="EMBL" id="BMAO01001492">
    <property type="protein sequence ID" value="GFQ73845.1"/>
    <property type="molecule type" value="Genomic_DNA"/>
</dbReference>
<dbReference type="InterPro" id="IPR051055">
    <property type="entry name" value="PIF1_helicase"/>
</dbReference>
<gene>
    <name evidence="3" type="primary">pif1</name>
    <name evidence="3" type="ORF">TNCT_601931</name>
</gene>
<evidence type="ECO:0000259" key="2">
    <source>
        <dbReference type="Pfam" id="PF05970"/>
    </source>
</evidence>
<dbReference type="Pfam" id="PF05970">
    <property type="entry name" value="PIF1"/>
    <property type="match status" value="1"/>
</dbReference>
<name>A0A8X6IAS2_TRICU</name>
<evidence type="ECO:0000313" key="4">
    <source>
        <dbReference type="Proteomes" id="UP000887116"/>
    </source>
</evidence>
<dbReference type="PANTHER" id="PTHR47642:SF5">
    <property type="entry name" value="ATP-DEPENDENT DNA HELICASE"/>
    <property type="match status" value="1"/>
</dbReference>
<keyword evidence="1" id="KW-0067">ATP-binding</keyword>
<accession>A0A8X6IAS2</accession>
<dbReference type="GO" id="GO:0006281">
    <property type="term" value="P:DNA repair"/>
    <property type="evidence" value="ECO:0007669"/>
    <property type="project" value="UniProtKB-KW"/>
</dbReference>
<sequence length="618" mass="71471">MRKSLLIADGRPMDNPQDLDIIATQRLIEQYPVIVKSWEPPCSHGSLGKGHASFDTEEGLQQLNKVCSCELPPETSELHDLIKKNQLHKQTHTCYKNSSESPTCRFGFPRKECAETRLVSHSSDEFIRNGGRICILKRGPEDGWVNNYNPTLLKVWNANMDIQPCGTNEVIAFYIAKYVSKSEPTQLDGSVARAIREIQREETDISRKLFKVCMRILKERQVSACECAYRLCHLNFRDSSRKCTFLNTRKPEQRYRVLKFDSNGTATGYCSNIIERYEKRPTEHPNYDFDNICLLEFAMLFEPHYEKSNQEPAECVDIYELERQTRQRLITLTDNSKMVIRKVPAVVRVPYFVAASDPENYYYSLLLQYVPFRNESELIVDYDTGRDSFLVKESDLRATNARLEIFRERDRQLENAFKQIHAFEILNQEAQQENFEEELEMPEQHMPDDEFLYARRAMNVGQMDAFLFITRSISEQLNNQSDEETGTGKTFLFNLLKNQVNWCYGKQVVKVSALTGVAARLAGGSTLHSTLKLPVQKDGRIVQMPILTGNYLRLMRQQWQHIEFLFIDEISMVPYEMLCMVDSRLKQPKNNELLFGGINICVFGDLMQLPPGARKSSV</sequence>
<keyword evidence="1" id="KW-0378">Hydrolase</keyword>
<feature type="domain" description="DNA helicase Pif1-like DEAD-box helicase" evidence="2">
    <location>
        <begin position="484"/>
        <end position="616"/>
    </location>
</feature>
<dbReference type="GO" id="GO:0043139">
    <property type="term" value="F:5'-3' DNA helicase activity"/>
    <property type="evidence" value="ECO:0007669"/>
    <property type="project" value="UniProtKB-EC"/>
</dbReference>
<dbReference type="InterPro" id="IPR010285">
    <property type="entry name" value="DNA_helicase_pif1-like_DEAD"/>
</dbReference>
<comment type="cofactor">
    <cofactor evidence="1">
        <name>Mg(2+)</name>
        <dbReference type="ChEBI" id="CHEBI:18420"/>
    </cofactor>
</comment>
<dbReference type="Gene3D" id="3.40.50.300">
    <property type="entry name" value="P-loop containing nucleotide triphosphate hydrolases"/>
    <property type="match status" value="1"/>
</dbReference>
<dbReference type="PANTHER" id="PTHR47642">
    <property type="entry name" value="ATP-DEPENDENT DNA HELICASE"/>
    <property type="match status" value="1"/>
</dbReference>
<comment type="caution">
    <text evidence="3">The sequence shown here is derived from an EMBL/GenBank/DDBJ whole genome shotgun (WGS) entry which is preliminary data.</text>
</comment>